<dbReference type="PANTHER" id="PTHR35861">
    <property type="match status" value="1"/>
</dbReference>
<comment type="similarity">
    <text evidence="1">Belongs to the myoviridae tail sheath protein family.</text>
</comment>
<dbReference type="Pfam" id="PF04984">
    <property type="entry name" value="Phage_sheath_1"/>
    <property type="match status" value="1"/>
</dbReference>
<name>A0ABY3WK91_9ACTN</name>
<feature type="domain" description="Tail sheath protein subtilisin-like" evidence="2">
    <location>
        <begin position="325"/>
        <end position="470"/>
    </location>
</feature>
<evidence type="ECO:0000259" key="2">
    <source>
        <dbReference type="Pfam" id="PF04984"/>
    </source>
</evidence>
<feature type="domain" description="Tail sheath protein C-terminal" evidence="3">
    <location>
        <begin position="474"/>
        <end position="581"/>
    </location>
</feature>
<evidence type="ECO:0000259" key="3">
    <source>
        <dbReference type="Pfam" id="PF17482"/>
    </source>
</evidence>
<dbReference type="Pfam" id="PF17482">
    <property type="entry name" value="Phage_sheath_1C"/>
    <property type="match status" value="1"/>
</dbReference>
<evidence type="ECO:0000313" key="4">
    <source>
        <dbReference type="EMBL" id="UNM13019.1"/>
    </source>
</evidence>
<dbReference type="InterPro" id="IPR052042">
    <property type="entry name" value="Tail_sheath_structural"/>
</dbReference>
<keyword evidence="5" id="KW-1185">Reference proteome</keyword>
<dbReference type="InterPro" id="IPR020287">
    <property type="entry name" value="Tail_sheath_C"/>
</dbReference>
<dbReference type="InterPro" id="IPR035089">
    <property type="entry name" value="Phage_sheath_subtilisin"/>
</dbReference>
<dbReference type="EMBL" id="CP071872">
    <property type="protein sequence ID" value="UNM13019.1"/>
    <property type="molecule type" value="Genomic_DNA"/>
</dbReference>
<evidence type="ECO:0000256" key="1">
    <source>
        <dbReference type="ARBA" id="ARBA00008005"/>
    </source>
</evidence>
<dbReference type="Gene3D" id="3.40.50.11780">
    <property type="match status" value="1"/>
</dbReference>
<evidence type="ECO:0000313" key="5">
    <source>
        <dbReference type="Proteomes" id="UP000828924"/>
    </source>
</evidence>
<dbReference type="RefSeq" id="WP_242331738.1">
    <property type="nucleotide sequence ID" value="NZ_CP071872.1"/>
</dbReference>
<gene>
    <name evidence="4" type="ORF">J4032_17260</name>
</gene>
<sequence length="586" mass="61693">MTTPLAPGVYVKEVPSGARSVNGTGTSTPAFVGNTATIQTIKTPTLVRSWTEFRSKFFPTPDEAVGALAKAGEAYQAAMRKQAECEDLKKEVKTASEETGPTSKEACITAAGKALDLVGKVGTLAHSIGLTSEFEAASLVSANGLVTEANAASDSEKINTFKTNLSAFYGTLKTLCAKVTAGGDAVGKAADAVSSAVKALEGDVPSSKAEAQKESLKAADTAMSAAKVDPLVINRLGLVPLERLIGTVIDALNRYDTTWCLSEAVLGFFANGGSSCYIVPMEIKSTTTSLAGSAAENTGLAGLEKVQDVSMVAVPDLHLATTDTTATAATKLKPLVDQVVSHCAKMRNRLAIIHTVPGLSAKDAGTFRSNLGPVGARPDLATLYYPWLQVPGIYGKARTVPPSGHIAGVWAATDTSRGVFKAPANVSLSGAISLATPLSDDEQAGLNAIGVNCLRSFPGRPLMVWGARTLADPSDRDWKYVNVRRLVCFLSDSIRQSTTWAVFEPNDEHLWATLRHSVSAFLKDQWRQGALQGATPDEAFHVVCDASNNPQDLIDKGEVHCDIYVAPVRPAEFVHFSIQQTAGQAA</sequence>
<organism evidence="4 5">
    <name type="scientific">Streptomyces formicae</name>
    <dbReference type="NCBI Taxonomy" id="1616117"/>
    <lineage>
        <taxon>Bacteria</taxon>
        <taxon>Bacillati</taxon>
        <taxon>Actinomycetota</taxon>
        <taxon>Actinomycetes</taxon>
        <taxon>Kitasatosporales</taxon>
        <taxon>Streptomycetaceae</taxon>
        <taxon>Streptomyces</taxon>
    </lineage>
</organism>
<protein>
    <submittedName>
        <fullName evidence="4">Phage tail sheath family protein</fullName>
    </submittedName>
</protein>
<proteinExistence type="inferred from homology"/>
<dbReference type="PANTHER" id="PTHR35861:SF1">
    <property type="entry name" value="PHAGE TAIL SHEATH PROTEIN"/>
    <property type="match status" value="1"/>
</dbReference>
<accession>A0ABY3WK91</accession>
<dbReference type="Proteomes" id="UP000828924">
    <property type="component" value="Chromosome"/>
</dbReference>
<reference evidence="4 5" key="1">
    <citation type="submission" date="2021-03" db="EMBL/GenBank/DDBJ databases">
        <title>Complete genome of Streptomyces formicae strain 1H-GS9 (DSM 100524).</title>
        <authorList>
            <person name="Atanasov K.E."/>
            <person name="Altabella T."/>
            <person name="Ferrer A."/>
        </authorList>
    </citation>
    <scope>NUCLEOTIDE SEQUENCE [LARGE SCALE GENOMIC DNA]</scope>
    <source>
        <strain evidence="4 5">1H-GS9</strain>
    </source>
</reference>